<dbReference type="RefSeq" id="WP_282011146.1">
    <property type="nucleotide sequence ID" value="NZ_OX336137.1"/>
</dbReference>
<dbReference type="NCBIfam" id="TIGR00042">
    <property type="entry name" value="RdgB/HAM1 family non-canonical purine NTP pyrophosphatase"/>
    <property type="match status" value="1"/>
</dbReference>
<evidence type="ECO:0000256" key="1">
    <source>
        <dbReference type="ARBA" id="ARBA00008023"/>
    </source>
</evidence>
<dbReference type="InterPro" id="IPR029001">
    <property type="entry name" value="ITPase-like_fam"/>
</dbReference>
<name>A0ABN8W3P3_9BACT</name>
<dbReference type="PANTHER" id="PTHR11067:SF9">
    <property type="entry name" value="INOSINE TRIPHOSPHATE PYROPHOSPHATASE"/>
    <property type="match status" value="1"/>
</dbReference>
<dbReference type="EMBL" id="OX336137">
    <property type="protein sequence ID" value="CAI2718241.1"/>
    <property type="molecule type" value="Genomic_DNA"/>
</dbReference>
<dbReference type="PANTHER" id="PTHR11067">
    <property type="entry name" value="INOSINE TRIPHOSPHATE PYROPHOSPHATASE/HAM1 PROTEIN"/>
    <property type="match status" value="1"/>
</dbReference>
<evidence type="ECO:0000313" key="6">
    <source>
        <dbReference type="Proteomes" id="UP001157733"/>
    </source>
</evidence>
<sequence>MKQHPLWKQLKFVTGNPNKFREAQEILGIEMERRDLAHLHEIQTTDIEELVRHKATEAWEALQAPVLVEDSGLIFEAWNGLPGALVKWFELSVGCAGMLQMLEAFEDRRARAVCMVAVHDGREVIIGKGEVTGTLAHSLRGENGFGWDVIFIPDGHDRTFGEMSVGEKNTISHRRRAFEALRDQF</sequence>
<keyword evidence="6" id="KW-1185">Reference proteome</keyword>
<proteinExistence type="inferred from homology"/>
<evidence type="ECO:0000256" key="4">
    <source>
        <dbReference type="RuleBase" id="RU003781"/>
    </source>
</evidence>
<dbReference type="GO" id="GO:0036220">
    <property type="term" value="F:ITP diphosphatase activity"/>
    <property type="evidence" value="ECO:0007669"/>
    <property type="project" value="UniProtKB-EC"/>
</dbReference>
<gene>
    <name evidence="5" type="ORF">NSPWAT_1382</name>
</gene>
<evidence type="ECO:0000313" key="5">
    <source>
        <dbReference type="EMBL" id="CAI2718241.1"/>
    </source>
</evidence>
<dbReference type="InterPro" id="IPR002637">
    <property type="entry name" value="RdgB/HAM1"/>
</dbReference>
<accession>A0ABN8W3P3</accession>
<protein>
    <submittedName>
        <fullName evidence="5">DITP/XTP pyrophosphatase</fullName>
        <ecNumber evidence="5">3.6.1.66</ecNumber>
    </submittedName>
</protein>
<dbReference type="CDD" id="cd00515">
    <property type="entry name" value="HAM1"/>
    <property type="match status" value="1"/>
</dbReference>
<dbReference type="Pfam" id="PF01725">
    <property type="entry name" value="Ham1p_like"/>
    <property type="match status" value="1"/>
</dbReference>
<organism evidence="5 6">
    <name type="scientific">Nitrospina watsonii</name>
    <dbReference type="NCBI Taxonomy" id="1323948"/>
    <lineage>
        <taxon>Bacteria</taxon>
        <taxon>Pseudomonadati</taxon>
        <taxon>Nitrospinota/Tectimicrobiota group</taxon>
        <taxon>Nitrospinota</taxon>
        <taxon>Nitrospinia</taxon>
        <taxon>Nitrospinales</taxon>
        <taxon>Nitrospinaceae</taxon>
        <taxon>Nitrospina</taxon>
    </lineage>
</organism>
<keyword evidence="3" id="KW-0546">Nucleotide metabolism</keyword>
<comment type="similarity">
    <text evidence="1 4">Belongs to the HAM1 NTPase family.</text>
</comment>
<evidence type="ECO:0000256" key="2">
    <source>
        <dbReference type="ARBA" id="ARBA00022801"/>
    </source>
</evidence>
<dbReference type="SUPFAM" id="SSF52972">
    <property type="entry name" value="ITPase-like"/>
    <property type="match status" value="1"/>
</dbReference>
<evidence type="ECO:0000256" key="3">
    <source>
        <dbReference type="ARBA" id="ARBA00023080"/>
    </source>
</evidence>
<reference evidence="5 6" key="1">
    <citation type="submission" date="2022-09" db="EMBL/GenBank/DDBJ databases">
        <authorList>
            <person name="Kop L."/>
        </authorList>
    </citation>
    <scope>NUCLEOTIDE SEQUENCE [LARGE SCALE GENOMIC DNA]</scope>
    <source>
        <strain evidence="5 6">347</strain>
    </source>
</reference>
<dbReference type="Gene3D" id="3.90.950.10">
    <property type="match status" value="1"/>
</dbReference>
<keyword evidence="2 4" id="KW-0378">Hydrolase</keyword>
<dbReference type="Proteomes" id="UP001157733">
    <property type="component" value="Chromosome"/>
</dbReference>
<dbReference type="EC" id="3.6.1.66" evidence="5"/>